<evidence type="ECO:0000313" key="1">
    <source>
        <dbReference type="EMBL" id="GHJ31400.1"/>
    </source>
</evidence>
<accession>A0ABQ3U725</accession>
<sequence>MCAADLTQGVAGSVPGVDFETRVLVCPAYGSKESRRHWHDTLEQEVSFADMKLSRHLSPRQREQLSRLHPTGVARFWGATSTHDKAMSSVRTGDVALFTGAKKVLAVGEVGVIFVNREVADTLWPPSPGGKSWHTVYSLRDFVPAEVPYEKLAELIGYSKNYGFPSQLVLEGDKARAVVEGLRITTRTLLEQLGVEKPPACDPFPVQRAALERQHTPVVSFERPATTTLYRREEQPLVVEFCATLAVEAERFRSPVGLCDIYIQGPDSVEVIEAKSRTEHAYVREALSQLLDYAPHSPRPVDRLAVLLPDPPDERELQLLHRYGVDCIHRVSPGVFRRVPAPDDRRHLMKRLWTES</sequence>
<protein>
    <submittedName>
        <fullName evidence="1">Uncharacterized protein</fullName>
    </submittedName>
</protein>
<proteinExistence type="predicted"/>
<dbReference type="Proteomes" id="UP001054854">
    <property type="component" value="Unassembled WGS sequence"/>
</dbReference>
<dbReference type="EMBL" id="BNEK01000005">
    <property type="protein sequence ID" value="GHJ31400.1"/>
    <property type="molecule type" value="Genomic_DNA"/>
</dbReference>
<comment type="caution">
    <text evidence="1">The sequence shown here is derived from an EMBL/GenBank/DDBJ whole genome shotgun (WGS) entry which is preliminary data.</text>
</comment>
<evidence type="ECO:0000313" key="2">
    <source>
        <dbReference type="Proteomes" id="UP001054854"/>
    </source>
</evidence>
<name>A0ABQ3U725_STRHY</name>
<gene>
    <name evidence="1" type="ORF">TPA0910_58330</name>
</gene>
<organism evidence="1 2">
    <name type="scientific">Streptomyces hygroscopicus</name>
    <dbReference type="NCBI Taxonomy" id="1912"/>
    <lineage>
        <taxon>Bacteria</taxon>
        <taxon>Bacillati</taxon>
        <taxon>Actinomycetota</taxon>
        <taxon>Actinomycetes</taxon>
        <taxon>Kitasatosporales</taxon>
        <taxon>Streptomycetaceae</taxon>
        <taxon>Streptomyces</taxon>
        <taxon>Streptomyces violaceusniger group</taxon>
    </lineage>
</organism>
<keyword evidence="2" id="KW-1185">Reference proteome</keyword>
<reference evidence="1" key="1">
    <citation type="submission" date="2024-05" db="EMBL/GenBank/DDBJ databases">
        <title>Whole genome shotgun sequence of Streptomyces hygroscopicus NBRC 113678.</title>
        <authorList>
            <person name="Komaki H."/>
            <person name="Tamura T."/>
        </authorList>
    </citation>
    <scope>NUCLEOTIDE SEQUENCE</scope>
    <source>
        <strain evidence="1">N11-34</strain>
    </source>
</reference>